<sequence>MFLIHWPGSDAFEDSWKALEELYAVGKIKAIGVSNFQIQHLEKLFTFAKVIPAINQIELHPKLSQLELRKYSESKDIKIQAWSPLMQGKLLSNPIIESIATHHNKSTAQIILRWDVQQDILLNVKSTHIERMHNNADIFDFELTDNEMNQLNELNEDLRVGPDPDSFDFE</sequence>
<evidence type="ECO:0000256" key="2">
    <source>
        <dbReference type="ARBA" id="ARBA00022857"/>
    </source>
</evidence>
<keyword evidence="3" id="KW-0560">Oxidoreductase</keyword>
<evidence type="ECO:0000313" key="5">
    <source>
        <dbReference type="EMBL" id="GAY72279.1"/>
    </source>
</evidence>
<dbReference type="InterPro" id="IPR020471">
    <property type="entry name" value="AKR"/>
</dbReference>
<feature type="domain" description="NADP-dependent oxidoreductase" evidence="4">
    <location>
        <begin position="1"/>
        <end position="156"/>
    </location>
</feature>
<dbReference type="Pfam" id="PF00248">
    <property type="entry name" value="Aldo_ket_red"/>
    <property type="match status" value="1"/>
</dbReference>
<name>A0A401FIU9_9LACO</name>
<dbReference type="InterPro" id="IPR023210">
    <property type="entry name" value="NADP_OxRdtase_dom"/>
</dbReference>
<dbReference type="InterPro" id="IPR018170">
    <property type="entry name" value="Aldo/ket_reductase_CS"/>
</dbReference>
<dbReference type="EMBL" id="BEXA01000001">
    <property type="protein sequence ID" value="GAY72279.1"/>
    <property type="molecule type" value="Genomic_DNA"/>
</dbReference>
<protein>
    <submittedName>
        <fullName evidence="5">Oxidoreductase of aldo/keto reductase family, subgroup 1</fullName>
    </submittedName>
</protein>
<evidence type="ECO:0000313" key="6">
    <source>
        <dbReference type="Proteomes" id="UP000286974"/>
    </source>
</evidence>
<reference evidence="5 6" key="1">
    <citation type="submission" date="2017-11" db="EMBL/GenBank/DDBJ databases">
        <title>Draft Genome Sequence of Lactobacillus curieae NBRC 111893 isolated from Koso, a Japanese sugar-Vegetable Fermented Beverage.</title>
        <authorList>
            <person name="Chiou T.Y."/>
            <person name="Oshima K."/>
            <person name="Suda W."/>
            <person name="Hattori M."/>
            <person name="Takahashi T."/>
        </authorList>
    </citation>
    <scope>NUCLEOTIDE SEQUENCE [LARGE SCALE GENOMIC DNA]</scope>
    <source>
        <strain evidence="5 6">NBRC111893</strain>
    </source>
</reference>
<dbReference type="PROSITE" id="PS00062">
    <property type="entry name" value="ALDOKETO_REDUCTASE_2"/>
    <property type="match status" value="1"/>
</dbReference>
<comment type="similarity">
    <text evidence="1">Belongs to the aldo/keto reductase family.</text>
</comment>
<dbReference type="GO" id="GO:0016616">
    <property type="term" value="F:oxidoreductase activity, acting on the CH-OH group of donors, NAD or NADP as acceptor"/>
    <property type="evidence" value="ECO:0007669"/>
    <property type="project" value="UniProtKB-ARBA"/>
</dbReference>
<comment type="caution">
    <text evidence="5">The sequence shown here is derived from an EMBL/GenBank/DDBJ whole genome shotgun (WGS) entry which is preliminary data.</text>
</comment>
<evidence type="ECO:0000256" key="1">
    <source>
        <dbReference type="ARBA" id="ARBA00007905"/>
    </source>
</evidence>
<gene>
    <name evidence="5" type="ORF">NBRC111893_425</name>
</gene>
<dbReference type="PANTHER" id="PTHR43827">
    <property type="entry name" value="2,5-DIKETO-D-GLUCONIC ACID REDUCTASE"/>
    <property type="match status" value="1"/>
</dbReference>
<keyword evidence="2" id="KW-0521">NADP</keyword>
<dbReference type="InterPro" id="IPR036812">
    <property type="entry name" value="NAD(P)_OxRdtase_dom_sf"/>
</dbReference>
<dbReference type="PRINTS" id="PR00069">
    <property type="entry name" value="ALDKETRDTASE"/>
</dbReference>
<dbReference type="Proteomes" id="UP000286974">
    <property type="component" value="Unassembled WGS sequence"/>
</dbReference>
<evidence type="ECO:0000259" key="4">
    <source>
        <dbReference type="Pfam" id="PF00248"/>
    </source>
</evidence>
<accession>A0A401FIU9</accession>
<dbReference type="AlphaFoldDB" id="A0A401FIU9"/>
<organism evidence="5 6">
    <name type="scientific">Lentilactobacillus kosonis</name>
    <dbReference type="NCBI Taxonomy" id="2810561"/>
    <lineage>
        <taxon>Bacteria</taxon>
        <taxon>Bacillati</taxon>
        <taxon>Bacillota</taxon>
        <taxon>Bacilli</taxon>
        <taxon>Lactobacillales</taxon>
        <taxon>Lactobacillaceae</taxon>
        <taxon>Lentilactobacillus</taxon>
    </lineage>
</organism>
<dbReference type="SUPFAM" id="SSF51430">
    <property type="entry name" value="NAD(P)-linked oxidoreductase"/>
    <property type="match status" value="1"/>
</dbReference>
<proteinExistence type="inferred from homology"/>
<keyword evidence="6" id="KW-1185">Reference proteome</keyword>
<dbReference type="Gene3D" id="3.20.20.100">
    <property type="entry name" value="NADP-dependent oxidoreductase domain"/>
    <property type="match status" value="1"/>
</dbReference>
<dbReference type="PANTHER" id="PTHR43827:SF3">
    <property type="entry name" value="NADP-DEPENDENT OXIDOREDUCTASE DOMAIN-CONTAINING PROTEIN"/>
    <property type="match status" value="1"/>
</dbReference>
<evidence type="ECO:0000256" key="3">
    <source>
        <dbReference type="ARBA" id="ARBA00023002"/>
    </source>
</evidence>